<proteinExistence type="predicted"/>
<evidence type="ECO:0000313" key="1">
    <source>
        <dbReference type="EMBL" id="MBB3948117.1"/>
    </source>
</evidence>
<protein>
    <submittedName>
        <fullName evidence="1">Uncharacterized protein</fullName>
    </submittedName>
</protein>
<gene>
    <name evidence="1" type="ORF">GGQ73_004091</name>
</gene>
<dbReference type="EMBL" id="JACIDV010000015">
    <property type="protein sequence ID" value="MBB3948117.1"/>
    <property type="molecule type" value="Genomic_DNA"/>
</dbReference>
<reference evidence="1 2" key="1">
    <citation type="submission" date="2020-08" db="EMBL/GenBank/DDBJ databases">
        <title>Genomic Encyclopedia of Type Strains, Phase IV (KMG-IV): sequencing the most valuable type-strain genomes for metagenomic binning, comparative biology and taxonomic classification.</title>
        <authorList>
            <person name="Goeker M."/>
        </authorList>
    </citation>
    <scope>NUCLEOTIDE SEQUENCE [LARGE SCALE GENOMIC DNA]</scope>
    <source>
        <strain evidence="1 2">DSM 26438</strain>
    </source>
</reference>
<name>A0A7W6C9E7_9HYPH</name>
<sequence>MHLTAGLESLPSSLKGISQVIDVSAGKILPTPVKVMSSDDPSELFRFAVTAYRKGLIALPHPLTSEGDGFRCSIIPHSCIEDYDHPAHDRDESNLSGFAFDFQLVKHGFHVWIEPYCR</sequence>
<accession>A0A7W6C9E7</accession>
<keyword evidence="2" id="KW-1185">Reference proteome</keyword>
<dbReference type="AlphaFoldDB" id="A0A7W6C9E7"/>
<evidence type="ECO:0000313" key="2">
    <source>
        <dbReference type="Proteomes" id="UP000565286"/>
    </source>
</evidence>
<organism evidence="1 2">
    <name type="scientific">Rhizobium skierniewicense</name>
    <dbReference type="NCBI Taxonomy" id="984260"/>
    <lineage>
        <taxon>Bacteria</taxon>
        <taxon>Pseudomonadati</taxon>
        <taxon>Pseudomonadota</taxon>
        <taxon>Alphaproteobacteria</taxon>
        <taxon>Hyphomicrobiales</taxon>
        <taxon>Rhizobiaceae</taxon>
        <taxon>Rhizobium/Agrobacterium group</taxon>
        <taxon>Rhizobium</taxon>
    </lineage>
</organism>
<comment type="caution">
    <text evidence="1">The sequence shown here is derived from an EMBL/GenBank/DDBJ whole genome shotgun (WGS) entry which is preliminary data.</text>
</comment>
<dbReference type="Proteomes" id="UP000565286">
    <property type="component" value="Unassembled WGS sequence"/>
</dbReference>